<sequence>MTSSSSHAHDHVDTRSLALPTTIEIRFRDIKEKKQKKYDSFLRTTSLSIPSTTASATSPWMAASSVGQDALSSTSPAIPCAHTAKIGRPGTEKFQEVLKHLHRRLKALRPDTCCLRFPPVPTPVHLQIASTIPLSADSIRLFFFRRPLHLLSLQTTVLLVALFSSPFLSATSALGRNLLGHKPASVEQLGLLCGLKLLNLDAHKAEETKLSGSTRSHGDRSRPAVQWSSFKTSTSPPLQLVRHVCSQDHVPCDEEWLREVVLVAVELMMDIMIRGVVPEEQVEDVPGKPQPAVVIYPFDGGEGEEEDGGSGRHARENEGEAAAEGVQEKPFYRVVVLAAEGVWDDEAVVP</sequence>
<keyword evidence="3" id="KW-1185">Reference proteome</keyword>
<evidence type="ECO:0000313" key="2">
    <source>
        <dbReference type="EMBL" id="THU48964.1"/>
    </source>
</evidence>
<feature type="region of interest" description="Disordered" evidence="1">
    <location>
        <begin position="298"/>
        <end position="324"/>
    </location>
</feature>
<evidence type="ECO:0000256" key="1">
    <source>
        <dbReference type="SAM" id="MobiDB-lite"/>
    </source>
</evidence>
<dbReference type="EMBL" id="PYDT01000009">
    <property type="protein sequence ID" value="THU48964.1"/>
    <property type="molecule type" value="Genomic_DNA"/>
</dbReference>
<gene>
    <name evidence="2" type="ORF">C4D60_Mb06t04560</name>
</gene>
<comment type="caution">
    <text evidence="2">The sequence shown here is derived from an EMBL/GenBank/DDBJ whole genome shotgun (WGS) entry which is preliminary data.</text>
</comment>
<dbReference type="Proteomes" id="UP000317650">
    <property type="component" value="Chromosome 6"/>
</dbReference>
<dbReference type="AlphaFoldDB" id="A0A4S8ILW8"/>
<feature type="compositionally biased region" description="Basic and acidic residues" evidence="1">
    <location>
        <begin position="309"/>
        <end position="318"/>
    </location>
</feature>
<feature type="region of interest" description="Disordered" evidence="1">
    <location>
        <begin position="209"/>
        <end position="230"/>
    </location>
</feature>
<protein>
    <submittedName>
        <fullName evidence="2">Uncharacterized protein</fullName>
    </submittedName>
</protein>
<organism evidence="2 3">
    <name type="scientific">Musa balbisiana</name>
    <name type="common">Banana</name>
    <dbReference type="NCBI Taxonomy" id="52838"/>
    <lineage>
        <taxon>Eukaryota</taxon>
        <taxon>Viridiplantae</taxon>
        <taxon>Streptophyta</taxon>
        <taxon>Embryophyta</taxon>
        <taxon>Tracheophyta</taxon>
        <taxon>Spermatophyta</taxon>
        <taxon>Magnoliopsida</taxon>
        <taxon>Liliopsida</taxon>
        <taxon>Zingiberales</taxon>
        <taxon>Musaceae</taxon>
        <taxon>Musa</taxon>
    </lineage>
</organism>
<proteinExistence type="predicted"/>
<reference evidence="2 3" key="1">
    <citation type="journal article" date="2019" name="Nat. Plants">
        <title>Genome sequencing of Musa balbisiana reveals subgenome evolution and function divergence in polyploid bananas.</title>
        <authorList>
            <person name="Yao X."/>
        </authorList>
    </citation>
    <scope>NUCLEOTIDE SEQUENCE [LARGE SCALE GENOMIC DNA]</scope>
    <source>
        <strain evidence="3">cv. DH-PKW</strain>
        <tissue evidence="2">Leaves</tissue>
    </source>
</reference>
<name>A0A4S8ILW8_MUSBA</name>
<evidence type="ECO:0000313" key="3">
    <source>
        <dbReference type="Proteomes" id="UP000317650"/>
    </source>
</evidence>
<accession>A0A4S8ILW8</accession>